<dbReference type="PATRIC" id="fig|146537.3.peg.820"/>
<evidence type="ECO:0000313" key="2">
    <source>
        <dbReference type="EMBL" id="GAP46042.1"/>
    </source>
</evidence>
<reference evidence="2" key="1">
    <citation type="journal article" date="2015" name="Genome Announc.">
        <title>Draft Genome Sequence of Thiostrepton-Producing Streptomyces azureus ATCC 14921.</title>
        <authorList>
            <person name="Sakihara K."/>
            <person name="Maeda J."/>
            <person name="Tashiro K."/>
            <person name="Fujino Y."/>
            <person name="Kuhara S."/>
            <person name="Ohshima T."/>
            <person name="Ogata S."/>
            <person name="Doi K."/>
        </authorList>
    </citation>
    <scope>NUCLEOTIDE SEQUENCE [LARGE SCALE GENOMIC DNA]</scope>
    <source>
        <strain evidence="2">ATCC14921</strain>
    </source>
</reference>
<organism evidence="2 3">
    <name type="scientific">Streptomyces azureus</name>
    <dbReference type="NCBI Taxonomy" id="146537"/>
    <lineage>
        <taxon>Bacteria</taxon>
        <taxon>Bacillati</taxon>
        <taxon>Actinomycetota</taxon>
        <taxon>Actinomycetes</taxon>
        <taxon>Kitasatosporales</taxon>
        <taxon>Streptomycetaceae</taxon>
        <taxon>Streptomyces</taxon>
    </lineage>
</organism>
<evidence type="ECO:0000256" key="1">
    <source>
        <dbReference type="SAM" id="MobiDB-lite"/>
    </source>
</evidence>
<gene>
    <name evidence="2" type="ORF">SAZU_0774</name>
</gene>
<dbReference type="Proteomes" id="UP000053859">
    <property type="component" value="Unassembled WGS sequence"/>
</dbReference>
<proteinExistence type="predicted"/>
<keyword evidence="3" id="KW-1185">Reference proteome</keyword>
<sequence length="69" mass="7593">MGKRQITRGSELATYVTFPANQDSSVASQRTPYDTQGGFGHDPIKKVGEHPERFGVAGRIDTWPHCCDS</sequence>
<protein>
    <submittedName>
        <fullName evidence="2">Repeat protein</fullName>
    </submittedName>
</protein>
<name>A0A0K8PDR7_STRAJ</name>
<feature type="compositionally biased region" description="Polar residues" evidence="1">
    <location>
        <begin position="23"/>
        <end position="34"/>
    </location>
</feature>
<dbReference type="AlphaFoldDB" id="A0A0K8PDR7"/>
<feature type="region of interest" description="Disordered" evidence="1">
    <location>
        <begin position="23"/>
        <end position="47"/>
    </location>
</feature>
<dbReference type="EMBL" id="DF968202">
    <property type="protein sequence ID" value="GAP46042.1"/>
    <property type="molecule type" value="Genomic_DNA"/>
</dbReference>
<accession>A0A0K8PDR7</accession>
<evidence type="ECO:0000313" key="3">
    <source>
        <dbReference type="Proteomes" id="UP000053859"/>
    </source>
</evidence>